<dbReference type="AlphaFoldDB" id="M5C7F6"/>
<dbReference type="Pfam" id="PF00069">
    <property type="entry name" value="Pkinase"/>
    <property type="match status" value="1"/>
</dbReference>
<evidence type="ECO:0000313" key="2">
    <source>
        <dbReference type="EMBL" id="CCO31792.1"/>
    </source>
</evidence>
<dbReference type="InterPro" id="IPR051681">
    <property type="entry name" value="Ser/Thr_Kinases-Pseudokinases"/>
</dbReference>
<reference evidence="2 3" key="1">
    <citation type="journal article" date="2013" name="J. Biotechnol.">
        <title>Establishment and interpretation of the genome sequence of the phytopathogenic fungus Rhizoctonia solani AG1-IB isolate 7/3/14.</title>
        <authorList>
            <person name="Wibberg D.W."/>
            <person name="Jelonek L.J."/>
            <person name="Rupp O.R."/>
            <person name="Hennig M.H."/>
            <person name="Eikmeyer F.E."/>
            <person name="Goesmann A.G."/>
            <person name="Hartmann A.H."/>
            <person name="Borriss R.B."/>
            <person name="Grosch R.G."/>
            <person name="Puehler A.P."/>
            <person name="Schlueter A.S."/>
        </authorList>
    </citation>
    <scope>NUCLEOTIDE SEQUENCE [LARGE SCALE GENOMIC DNA]</scope>
    <source>
        <strain evidence="3">AG1-IB / isolate 7/3/14</strain>
    </source>
</reference>
<dbReference type="SUPFAM" id="SSF56112">
    <property type="entry name" value="Protein kinase-like (PK-like)"/>
    <property type="match status" value="1"/>
</dbReference>
<dbReference type="PROSITE" id="PS00108">
    <property type="entry name" value="PROTEIN_KINASE_ST"/>
    <property type="match status" value="1"/>
</dbReference>
<dbReference type="SMART" id="SM00220">
    <property type="entry name" value="S_TKc"/>
    <property type="match status" value="1"/>
</dbReference>
<feature type="domain" description="Protein kinase" evidence="1">
    <location>
        <begin position="1"/>
        <end position="187"/>
    </location>
</feature>
<evidence type="ECO:0000259" key="1">
    <source>
        <dbReference type="PROSITE" id="PS50011"/>
    </source>
</evidence>
<dbReference type="InterPro" id="IPR011009">
    <property type="entry name" value="Kinase-like_dom_sf"/>
</dbReference>
<dbReference type="InterPro" id="IPR000719">
    <property type="entry name" value="Prot_kinase_dom"/>
</dbReference>
<dbReference type="Proteomes" id="UP000012065">
    <property type="component" value="Unassembled WGS sequence"/>
</dbReference>
<dbReference type="GO" id="GO:0005524">
    <property type="term" value="F:ATP binding"/>
    <property type="evidence" value="ECO:0007669"/>
    <property type="project" value="InterPro"/>
</dbReference>
<dbReference type="InterPro" id="IPR008271">
    <property type="entry name" value="Ser/Thr_kinase_AS"/>
</dbReference>
<gene>
    <name evidence="2" type="ORF">BN14_05842</name>
</gene>
<dbReference type="PANTHER" id="PTHR44329:SF214">
    <property type="entry name" value="PROTEIN KINASE DOMAIN-CONTAINING PROTEIN"/>
    <property type="match status" value="1"/>
</dbReference>
<dbReference type="PANTHER" id="PTHR44329">
    <property type="entry name" value="SERINE/THREONINE-PROTEIN KINASE TNNI3K-RELATED"/>
    <property type="match status" value="1"/>
</dbReference>
<organism evidence="2 3">
    <name type="scientific">Thanatephorus cucumeris (strain AG1-IB / isolate 7/3/14)</name>
    <name type="common">Lettuce bottom rot fungus</name>
    <name type="synonym">Rhizoctonia solani</name>
    <dbReference type="NCBI Taxonomy" id="1108050"/>
    <lineage>
        <taxon>Eukaryota</taxon>
        <taxon>Fungi</taxon>
        <taxon>Dikarya</taxon>
        <taxon>Basidiomycota</taxon>
        <taxon>Agaricomycotina</taxon>
        <taxon>Agaricomycetes</taxon>
        <taxon>Cantharellales</taxon>
        <taxon>Ceratobasidiaceae</taxon>
        <taxon>Rhizoctonia</taxon>
        <taxon>Rhizoctonia solani AG-1</taxon>
    </lineage>
</organism>
<name>M5C7F6_THACB</name>
<dbReference type="PROSITE" id="PS50011">
    <property type="entry name" value="PROTEIN_KINASE_DOM"/>
    <property type="match status" value="1"/>
</dbReference>
<dbReference type="Gene3D" id="1.10.510.10">
    <property type="entry name" value="Transferase(Phosphotransferase) domain 1"/>
    <property type="match status" value="1"/>
</dbReference>
<proteinExistence type="predicted"/>
<keyword evidence="2" id="KW-0675">Receptor</keyword>
<evidence type="ECO:0000313" key="3">
    <source>
        <dbReference type="Proteomes" id="UP000012065"/>
    </source>
</evidence>
<dbReference type="EMBL" id="CAOJ01008793">
    <property type="protein sequence ID" value="CCO31792.1"/>
    <property type="molecule type" value="Genomic_DNA"/>
</dbReference>
<dbReference type="HOGENOM" id="CLU_1448668_0_0_1"/>
<sequence>MGQSLGMVSAWMENGNLHEYLGKCPSANRYQLSLQVASGLAYIHSKDLVHGDIKALNVLVSFDGTAKLTDFGLSTMAGSSIGFSATSTAQAGSIRWVAPELLLEDSDKGKSSDVYALGMTILKACRKSLRERYRTTQSVHETSRCYWQYNKVFFLLVQQTNCQKMRKGTEHGTYLRSVGVGSPILDP</sequence>
<keyword evidence="2" id="KW-0808">Transferase</keyword>
<accession>M5C7F6</accession>
<protein>
    <submittedName>
        <fullName evidence="2">Putative serine/threonine-protein kinase/receptor R818</fullName>
    </submittedName>
</protein>
<dbReference type="GO" id="GO:0004674">
    <property type="term" value="F:protein serine/threonine kinase activity"/>
    <property type="evidence" value="ECO:0007669"/>
    <property type="project" value="TreeGrafter"/>
</dbReference>
<comment type="caution">
    <text evidence="2">The sequence shown here is derived from an EMBL/GenBank/DDBJ whole genome shotgun (WGS) entry which is preliminary data.</text>
</comment>
<keyword evidence="2" id="KW-0418">Kinase</keyword>